<accession>A0A7X6I457</accession>
<reference evidence="1 2" key="1">
    <citation type="submission" date="2020-03" db="EMBL/GenBank/DDBJ databases">
        <title>Bacterial samples isolated from urine from healthy bovine heifers (Gyr breed).</title>
        <authorList>
            <person name="Giannattasio-Ferraz S."/>
            <person name="Maskeri L."/>
            <person name="Penido A."/>
            <person name="Barbosa-Stancioli E.F."/>
            <person name="Putonti C."/>
        </authorList>
    </citation>
    <scope>NUCLEOTIDE SEQUENCE [LARGE SCALE GENOMIC DNA]</scope>
    <source>
        <strain evidence="1 2">UFMG-H7</strain>
    </source>
</reference>
<protein>
    <recommendedName>
        <fullName evidence="3">DNA-directed RNA polymerase beta subunit</fullName>
    </recommendedName>
</protein>
<dbReference type="AlphaFoldDB" id="A0A7X6I457"/>
<evidence type="ECO:0000313" key="2">
    <source>
        <dbReference type="Proteomes" id="UP000521358"/>
    </source>
</evidence>
<comment type="caution">
    <text evidence="1">The sequence shown here is derived from an EMBL/GenBank/DDBJ whole genome shotgun (WGS) entry which is preliminary data.</text>
</comment>
<dbReference type="RefSeq" id="WP_167807702.1">
    <property type="nucleotide sequence ID" value="NZ_JAAVMB010000012.1"/>
</dbReference>
<sequence>MIELNDYYEDRGIVKYNGIYLSEHTADINKASTKRNKVIAGRDQMSIELIFEIVDFAIYKNKRISIQLNIKDIEGNFLEDYIGFVSGYDERFVYLDNVPIPIPQIRSVIELDEKPWYKKSHDMIK</sequence>
<name>A0A7X6I457_9ENTE</name>
<proteinExistence type="predicted"/>
<evidence type="ECO:0000313" key="1">
    <source>
        <dbReference type="EMBL" id="NKC68514.1"/>
    </source>
</evidence>
<gene>
    <name evidence="1" type="ORF">HED35_10475</name>
</gene>
<dbReference type="Proteomes" id="UP000521358">
    <property type="component" value="Unassembled WGS sequence"/>
</dbReference>
<evidence type="ECO:0008006" key="3">
    <source>
        <dbReference type="Google" id="ProtNLM"/>
    </source>
</evidence>
<organism evidence="1 2">
    <name type="scientific">Vagococcus fluvialis</name>
    <dbReference type="NCBI Taxonomy" id="2738"/>
    <lineage>
        <taxon>Bacteria</taxon>
        <taxon>Bacillati</taxon>
        <taxon>Bacillota</taxon>
        <taxon>Bacilli</taxon>
        <taxon>Lactobacillales</taxon>
        <taxon>Enterococcaceae</taxon>
        <taxon>Vagococcus</taxon>
    </lineage>
</organism>
<dbReference type="EMBL" id="JAAVMB010000012">
    <property type="protein sequence ID" value="NKC68514.1"/>
    <property type="molecule type" value="Genomic_DNA"/>
</dbReference>